<dbReference type="GO" id="GO:0008083">
    <property type="term" value="F:growth factor activity"/>
    <property type="evidence" value="ECO:0007669"/>
    <property type="project" value="UniProtKB-KW"/>
</dbReference>
<gene>
    <name evidence="10" type="ORF">WN51_04028</name>
</gene>
<dbReference type="GO" id="GO:0005615">
    <property type="term" value="C:extracellular space"/>
    <property type="evidence" value="ECO:0007669"/>
    <property type="project" value="TreeGrafter"/>
</dbReference>
<keyword evidence="7" id="KW-0325">Glycoprotein</keyword>
<dbReference type="PRINTS" id="PR00669">
    <property type="entry name" value="INHIBINA"/>
</dbReference>
<dbReference type="InterPro" id="IPR015615">
    <property type="entry name" value="TGF-beta-rel"/>
</dbReference>
<comment type="similarity">
    <text evidence="2 8">Belongs to the TGF-beta family.</text>
</comment>
<keyword evidence="4" id="KW-0732">Signal</keyword>
<dbReference type="FunFam" id="2.10.90.10:FF:000001">
    <property type="entry name" value="Bone morphogenetic protein 4"/>
    <property type="match status" value="1"/>
</dbReference>
<dbReference type="Gene3D" id="2.60.120.970">
    <property type="match status" value="1"/>
</dbReference>
<dbReference type="PANTHER" id="PTHR11848:SF310">
    <property type="entry name" value="PROTEIN 60A-RELATED"/>
    <property type="match status" value="1"/>
</dbReference>
<reference evidence="10 11" key="1">
    <citation type="submission" date="2015-07" db="EMBL/GenBank/DDBJ databases">
        <title>The genome of Melipona quadrifasciata.</title>
        <authorList>
            <person name="Pan H."/>
            <person name="Kapheim K."/>
        </authorList>
    </citation>
    <scope>NUCLEOTIDE SEQUENCE [LARGE SCALE GENOMIC DNA]</scope>
    <source>
        <strain evidence="10">0111107301</strain>
        <tissue evidence="10">Whole body</tissue>
    </source>
</reference>
<accession>A0A0N0BC65</accession>
<dbReference type="EMBL" id="KQ435922">
    <property type="protein sequence ID" value="KOX68542.1"/>
    <property type="molecule type" value="Genomic_DNA"/>
</dbReference>
<dbReference type="PROSITE" id="PS00250">
    <property type="entry name" value="TGF_BETA_1"/>
    <property type="match status" value="1"/>
</dbReference>
<dbReference type="OrthoDB" id="5987191at2759"/>
<evidence type="ECO:0000256" key="7">
    <source>
        <dbReference type="ARBA" id="ARBA00023180"/>
    </source>
</evidence>
<dbReference type="STRING" id="166423.A0A0N0BC65"/>
<evidence type="ECO:0000256" key="6">
    <source>
        <dbReference type="ARBA" id="ARBA00023157"/>
    </source>
</evidence>
<dbReference type="Pfam" id="PF00688">
    <property type="entry name" value="TGFb_propeptide"/>
    <property type="match status" value="1"/>
</dbReference>
<dbReference type="SMART" id="SM00204">
    <property type="entry name" value="TGFB"/>
    <property type="match status" value="1"/>
</dbReference>
<proteinExistence type="inferred from homology"/>
<comment type="subcellular location">
    <subcellularLocation>
        <location evidence="1">Secreted</location>
    </subcellularLocation>
</comment>
<dbReference type="Gene3D" id="2.10.90.10">
    <property type="entry name" value="Cystine-knot cytokines"/>
    <property type="match status" value="1"/>
</dbReference>
<evidence type="ECO:0000259" key="9">
    <source>
        <dbReference type="PROSITE" id="PS51362"/>
    </source>
</evidence>
<dbReference type="InterPro" id="IPR017948">
    <property type="entry name" value="TGFb_CS"/>
</dbReference>
<keyword evidence="6" id="KW-1015">Disulfide bond</keyword>
<dbReference type="InterPro" id="IPR029034">
    <property type="entry name" value="Cystine-knot_cytokine"/>
</dbReference>
<evidence type="ECO:0000256" key="5">
    <source>
        <dbReference type="ARBA" id="ARBA00023030"/>
    </source>
</evidence>
<evidence type="ECO:0000256" key="2">
    <source>
        <dbReference type="ARBA" id="ARBA00006656"/>
    </source>
</evidence>
<dbReference type="AlphaFoldDB" id="A0A0N0BC65"/>
<dbReference type="PANTHER" id="PTHR11848">
    <property type="entry name" value="TGF-BETA FAMILY"/>
    <property type="match status" value="1"/>
</dbReference>
<dbReference type="SUPFAM" id="SSF57501">
    <property type="entry name" value="Cystine-knot cytokines"/>
    <property type="match status" value="1"/>
</dbReference>
<evidence type="ECO:0000256" key="3">
    <source>
        <dbReference type="ARBA" id="ARBA00022525"/>
    </source>
</evidence>
<organism evidence="10 11">
    <name type="scientific">Melipona quadrifasciata</name>
    <dbReference type="NCBI Taxonomy" id="166423"/>
    <lineage>
        <taxon>Eukaryota</taxon>
        <taxon>Metazoa</taxon>
        <taxon>Ecdysozoa</taxon>
        <taxon>Arthropoda</taxon>
        <taxon>Hexapoda</taxon>
        <taxon>Insecta</taxon>
        <taxon>Pterygota</taxon>
        <taxon>Neoptera</taxon>
        <taxon>Endopterygota</taxon>
        <taxon>Hymenoptera</taxon>
        <taxon>Apocrita</taxon>
        <taxon>Aculeata</taxon>
        <taxon>Apoidea</taxon>
        <taxon>Anthophila</taxon>
        <taxon>Apidae</taxon>
        <taxon>Melipona</taxon>
    </lineage>
</organism>
<keyword evidence="11" id="KW-1185">Reference proteome</keyword>
<keyword evidence="5 8" id="KW-0339">Growth factor</keyword>
<evidence type="ECO:0000256" key="4">
    <source>
        <dbReference type="ARBA" id="ARBA00022729"/>
    </source>
</evidence>
<evidence type="ECO:0000313" key="10">
    <source>
        <dbReference type="EMBL" id="KOX68542.1"/>
    </source>
</evidence>
<protein>
    <submittedName>
        <fullName evidence="10">Protein 60A</fullName>
    </submittedName>
</protein>
<dbReference type="InterPro" id="IPR001839">
    <property type="entry name" value="TGF-b_C"/>
</dbReference>
<evidence type="ECO:0000256" key="1">
    <source>
        <dbReference type="ARBA" id="ARBA00004613"/>
    </source>
</evidence>
<evidence type="ECO:0000256" key="8">
    <source>
        <dbReference type="RuleBase" id="RU000354"/>
    </source>
</evidence>
<keyword evidence="3" id="KW-0964">Secreted</keyword>
<dbReference type="GO" id="GO:0005125">
    <property type="term" value="F:cytokine activity"/>
    <property type="evidence" value="ECO:0007669"/>
    <property type="project" value="TreeGrafter"/>
</dbReference>
<dbReference type="PROSITE" id="PS51362">
    <property type="entry name" value="TGF_BETA_2"/>
    <property type="match status" value="1"/>
</dbReference>
<name>A0A0N0BC65_9HYME</name>
<evidence type="ECO:0000313" key="11">
    <source>
        <dbReference type="Proteomes" id="UP000053105"/>
    </source>
</evidence>
<sequence length="403" mass="46419">MHKIYIIEIIFVLIIFPTNCEILSGFYIDDGFNRTNIVKIDSNIQKEYIEHKLLNILDLPNKPRIRGSLRVKKSASTFLLSIYKNISTSDSESNQEDMDEYNLSNDIINIIGQSNLIMTFSAQNTHLGNSSKIKHSKKLWFDVSEILEIESIMATELRLYQELNKNVKSNKAYNITAYRIAKEKNGRQIKHYINSVKTAINKGGWISLNISQAFEHWIKFPKENRGLSLAVYTDHKNIMTLKDIGIVDLSGIPEKQPFAVMFFKTFIVNHGETHETLIRQTRSIEFKKQHYNQNNEHTPTRYRCKLNSLYINFEDHQWQDWIIAPTRYNAHYCSGGCSFPIISDVTNHAIIQSIAHIKISNKVPNPNCAPTKLSPISVLYFVNDNKIALKKLTNMIVNSCGCQ</sequence>
<dbReference type="Pfam" id="PF00019">
    <property type="entry name" value="TGF_beta"/>
    <property type="match status" value="1"/>
</dbReference>
<dbReference type="InterPro" id="IPR001111">
    <property type="entry name" value="TGF-b_propeptide"/>
</dbReference>
<dbReference type="Proteomes" id="UP000053105">
    <property type="component" value="Unassembled WGS sequence"/>
</dbReference>
<feature type="domain" description="TGF-beta family profile" evidence="9">
    <location>
        <begin position="279"/>
        <end position="403"/>
    </location>
</feature>
<dbReference type="CDD" id="cd13761">
    <property type="entry name" value="TGF_beta_BMP5_like"/>
    <property type="match status" value="1"/>
</dbReference>